<dbReference type="EMBL" id="JALBCA010000086">
    <property type="protein sequence ID" value="KAI2383664.1"/>
    <property type="molecule type" value="Genomic_DNA"/>
</dbReference>
<comment type="caution">
    <text evidence="1">The sequence shown here is derived from an EMBL/GenBank/DDBJ whole genome shotgun (WGS) entry which is preliminary data.</text>
</comment>
<sequence>MKRFLSKLKRAFRPGKPRPLPPLAFQPTTDTSLSIAHEPSRLERLPPELRRMILSFMSLRDLSTMNLVCRTFYEQYKLDRTFLLRHCLENTLENVTVDACSAYWSGKLELHCGISLEKTSGFFESYRNRLSASQQSLIFPEKLSERVLKDMIRFHYMVWNTAKLYATTTMANLAVETNEPQSVSPSNTEETRIVRALYRFQVCCNIFGKGYERWRASDFRSIESIDISVMYFDLFEPWEVEEIACIHHFITQQFNQIFDAISWDVNENNPKFADRRPPTPVGAFHLEDDYTREELLEGVISWGLEFLDIALSIKNHDHLVTVMQDNITYVWGNFLGFFGPFGESAQDNLRDNHLSFRHEKQDRAEPLPFQGDDASLPPYAWTVIWSGTYSNYYGYCIRSSFRDWGYIFWDKHRLAHPSLIEAFESQNSYYDPRADHWYHLF</sequence>
<protein>
    <submittedName>
        <fullName evidence="1">Uncharacterized protein</fullName>
    </submittedName>
</protein>
<gene>
    <name evidence="1" type="ORF">LOY88_005133</name>
</gene>
<reference evidence="1" key="1">
    <citation type="journal article" date="2022" name="bioRxiv">
        <title>Population genetic analysis of Ophidiomyces ophidiicola, the causative agent of snake fungal disease, indicates recent introductions to the USA.</title>
        <authorList>
            <person name="Ladner J.T."/>
            <person name="Palmer J.M."/>
            <person name="Ettinger C.L."/>
            <person name="Stajich J.E."/>
            <person name="Farrell T.M."/>
            <person name="Glorioso B.M."/>
            <person name="Lawson B."/>
            <person name="Price S.J."/>
            <person name="Stengle A.G."/>
            <person name="Grear D.A."/>
            <person name="Lorch J.M."/>
        </authorList>
    </citation>
    <scope>NUCLEOTIDE SEQUENCE</scope>
    <source>
        <strain evidence="1">NWHC 24266-5</strain>
    </source>
</reference>
<evidence type="ECO:0000313" key="1">
    <source>
        <dbReference type="EMBL" id="KAI2383664.1"/>
    </source>
</evidence>
<accession>A0ACB8URP6</accession>
<organism evidence="1">
    <name type="scientific">Ophidiomyces ophidiicola</name>
    <dbReference type="NCBI Taxonomy" id="1387563"/>
    <lineage>
        <taxon>Eukaryota</taxon>
        <taxon>Fungi</taxon>
        <taxon>Dikarya</taxon>
        <taxon>Ascomycota</taxon>
        <taxon>Pezizomycotina</taxon>
        <taxon>Eurotiomycetes</taxon>
        <taxon>Eurotiomycetidae</taxon>
        <taxon>Onygenales</taxon>
        <taxon>Onygenaceae</taxon>
        <taxon>Ophidiomyces</taxon>
    </lineage>
</organism>
<proteinExistence type="predicted"/>
<name>A0ACB8URP6_9EURO</name>